<reference evidence="2" key="2">
    <citation type="submission" date="2023-05" db="EMBL/GenBank/DDBJ databases">
        <authorList>
            <consortium name="Lawrence Berkeley National Laboratory"/>
            <person name="Steindorff A."/>
            <person name="Hensen N."/>
            <person name="Bonometti L."/>
            <person name="Westerberg I."/>
            <person name="Brannstrom I.O."/>
            <person name="Guillou S."/>
            <person name="Cros-Aarteil S."/>
            <person name="Calhoun S."/>
            <person name="Haridas S."/>
            <person name="Kuo A."/>
            <person name="Mondo S."/>
            <person name="Pangilinan J."/>
            <person name="Riley R."/>
            <person name="Labutti K."/>
            <person name="Andreopoulos B."/>
            <person name="Lipzen A."/>
            <person name="Chen C."/>
            <person name="Yanf M."/>
            <person name="Daum C."/>
            <person name="Ng V."/>
            <person name="Clum A."/>
            <person name="Ohm R."/>
            <person name="Martin F."/>
            <person name="Silar P."/>
            <person name="Natvig D."/>
            <person name="Lalanne C."/>
            <person name="Gautier V."/>
            <person name="Ament-Velasquez S.L."/>
            <person name="Kruys A."/>
            <person name="Hutchinson M.I."/>
            <person name="Powell A.J."/>
            <person name="Barry K."/>
            <person name="Miller A.N."/>
            <person name="Grigoriev I.V."/>
            <person name="Debuchy R."/>
            <person name="Gladieux P."/>
            <person name="Thoren M.H."/>
            <person name="Johannesson H."/>
        </authorList>
    </citation>
    <scope>NUCLEOTIDE SEQUENCE</scope>
    <source>
        <strain evidence="2">CBS 315.58</strain>
    </source>
</reference>
<comment type="caution">
    <text evidence="2">The sequence shown here is derived from an EMBL/GenBank/DDBJ whole genome shotgun (WGS) entry which is preliminary data.</text>
</comment>
<sequence>MPARCLPQLLADRTADFVRQFTAKQREADERIAKQPKALTADQRAALRKQLDNTQFLQPDYADATKINIAGLLRKWKRYCTFHNFAHWREAIRNAKKSTAMDFLDYLCQTYRIKSWGTSWQYFRQYKQLYASVTGRYMDTNDSKEIKKWHDTVLVPRYNLEAPNTLGKDVANVDTLLVLLTFNIRYDTGIFPWEKHRVQLPGCYLGLAFTGARPAEFVDREKKGNDDECLKEIFSQNAIGSIPDDEDKAPDEHSRLLEEMISQEYEGRGRPKALCYEDILLMIVRHPETGEDVLAISIRLAHHKGVDNKPKPIIVSLAVYNRAFAASKFASVRGVFQARNQGPVKCTPLRWKEEWLKRPVFRQYNDSIAEEESNERNRLTLEKRTRSNQRPGRVGNASDAVRDQMLRHDPKWATFNSAYINEKVGFHLQNAFLDEPTEDGLLAMLSHIGLMRDPRASKDMVPDEVWELMPPDPKLETLKAERARLKGGRYRIKGSGNEGKIRELTKLIATKEQQRKTAIQRAYRKHYFYNRPTWDMDADGQEEEEYVKPAIDLQIPKRAQLAEILYNQPDNLSSTELLELRIQAAELMVVLCGKQETVKQKHIRRRARADVTVKEESPGPDPFPLLMDKKQCPRCIGDETLSHEERTFKYCRPAVMYDHFDRKHAQQLGGVKRMLCNHPKCKEEALEFKHLNHFKNHVESVHGVRLRA</sequence>
<name>A0AAN6XKR7_9PEZI</name>
<reference evidence="2" key="1">
    <citation type="journal article" date="2023" name="Mol. Phylogenet. Evol.">
        <title>Genome-scale phylogeny and comparative genomics of the fungal order Sordariales.</title>
        <authorList>
            <person name="Hensen N."/>
            <person name="Bonometti L."/>
            <person name="Westerberg I."/>
            <person name="Brannstrom I.O."/>
            <person name="Guillou S."/>
            <person name="Cros-Aarteil S."/>
            <person name="Calhoun S."/>
            <person name="Haridas S."/>
            <person name="Kuo A."/>
            <person name="Mondo S."/>
            <person name="Pangilinan J."/>
            <person name="Riley R."/>
            <person name="LaButti K."/>
            <person name="Andreopoulos B."/>
            <person name="Lipzen A."/>
            <person name="Chen C."/>
            <person name="Yan M."/>
            <person name="Daum C."/>
            <person name="Ng V."/>
            <person name="Clum A."/>
            <person name="Steindorff A."/>
            <person name="Ohm R.A."/>
            <person name="Martin F."/>
            <person name="Silar P."/>
            <person name="Natvig D.O."/>
            <person name="Lalanne C."/>
            <person name="Gautier V."/>
            <person name="Ament-Velasquez S.L."/>
            <person name="Kruys A."/>
            <person name="Hutchinson M.I."/>
            <person name="Powell A.J."/>
            <person name="Barry K."/>
            <person name="Miller A.N."/>
            <person name="Grigoriev I.V."/>
            <person name="Debuchy R."/>
            <person name="Gladieux P."/>
            <person name="Hiltunen Thoren M."/>
            <person name="Johannesson H."/>
        </authorList>
    </citation>
    <scope>NUCLEOTIDE SEQUENCE</scope>
    <source>
        <strain evidence="2">CBS 315.58</strain>
    </source>
</reference>
<organism evidence="2 3">
    <name type="scientific">Triangularia verruculosa</name>
    <dbReference type="NCBI Taxonomy" id="2587418"/>
    <lineage>
        <taxon>Eukaryota</taxon>
        <taxon>Fungi</taxon>
        <taxon>Dikarya</taxon>
        <taxon>Ascomycota</taxon>
        <taxon>Pezizomycotina</taxon>
        <taxon>Sordariomycetes</taxon>
        <taxon>Sordariomycetidae</taxon>
        <taxon>Sordariales</taxon>
        <taxon>Podosporaceae</taxon>
        <taxon>Triangularia</taxon>
    </lineage>
</organism>
<feature type="region of interest" description="Disordered" evidence="1">
    <location>
        <begin position="382"/>
        <end position="402"/>
    </location>
</feature>
<dbReference type="Pfam" id="PF11917">
    <property type="entry name" value="DUF3435"/>
    <property type="match status" value="2"/>
</dbReference>
<keyword evidence="3" id="KW-1185">Reference proteome</keyword>
<protein>
    <submittedName>
        <fullName evidence="2">FluG domain-containing protein</fullName>
    </submittedName>
</protein>
<accession>A0AAN6XKR7</accession>
<gene>
    <name evidence="2" type="ORF">QBC40DRAFT_295793</name>
</gene>
<evidence type="ECO:0000256" key="1">
    <source>
        <dbReference type="SAM" id="MobiDB-lite"/>
    </source>
</evidence>
<evidence type="ECO:0000313" key="3">
    <source>
        <dbReference type="Proteomes" id="UP001303160"/>
    </source>
</evidence>
<proteinExistence type="predicted"/>
<dbReference type="InterPro" id="IPR021842">
    <property type="entry name" value="DUF3435"/>
</dbReference>
<dbReference type="PANTHER" id="PTHR37535:SF4">
    <property type="entry name" value="FLUG DOMAIN-CONTAINING PROTEIN"/>
    <property type="match status" value="1"/>
</dbReference>
<dbReference type="AlphaFoldDB" id="A0AAN6XKR7"/>
<evidence type="ECO:0000313" key="2">
    <source>
        <dbReference type="EMBL" id="KAK4201391.1"/>
    </source>
</evidence>
<dbReference type="Proteomes" id="UP001303160">
    <property type="component" value="Unassembled WGS sequence"/>
</dbReference>
<dbReference type="EMBL" id="MU863908">
    <property type="protein sequence ID" value="KAK4201391.1"/>
    <property type="molecule type" value="Genomic_DNA"/>
</dbReference>
<dbReference type="PANTHER" id="PTHR37535">
    <property type="entry name" value="FLUG DOMAIN PROTEIN"/>
    <property type="match status" value="1"/>
</dbReference>